<dbReference type="SMART" id="SM00116">
    <property type="entry name" value="CBS"/>
    <property type="match status" value="10"/>
</dbReference>
<comment type="caution">
    <text evidence="5">The sequence shown here is derived from an EMBL/GenBank/DDBJ whole genome shotgun (WGS) entry which is preliminary data.</text>
</comment>
<feature type="domain" description="CBS" evidence="4">
    <location>
        <begin position="217"/>
        <end position="276"/>
    </location>
</feature>
<evidence type="ECO:0000259" key="4">
    <source>
        <dbReference type="PROSITE" id="PS51371"/>
    </source>
</evidence>
<protein>
    <recommendedName>
        <fullName evidence="4">CBS domain-containing protein</fullName>
    </recommendedName>
</protein>
<dbReference type="InterPro" id="IPR051462">
    <property type="entry name" value="CBS_domain-containing"/>
</dbReference>
<dbReference type="SUPFAM" id="SSF54277">
    <property type="entry name" value="CAD &amp; PB1 domains"/>
    <property type="match status" value="1"/>
</dbReference>
<dbReference type="InterPro" id="IPR000644">
    <property type="entry name" value="CBS_dom"/>
</dbReference>
<feature type="transmembrane region" description="Helical" evidence="3">
    <location>
        <begin position="1020"/>
        <end position="1042"/>
    </location>
</feature>
<feature type="non-terminal residue" evidence="5">
    <location>
        <position position="1"/>
    </location>
</feature>
<dbReference type="OMA" id="GFKDMMT"/>
<feature type="domain" description="CBS" evidence="4">
    <location>
        <begin position="457"/>
        <end position="515"/>
    </location>
</feature>
<dbReference type="Gene3D" id="3.10.580.10">
    <property type="entry name" value="CBS-domain"/>
    <property type="match status" value="5"/>
</dbReference>
<dbReference type="EMBL" id="AGNL01015305">
    <property type="protein sequence ID" value="EJK66050.1"/>
    <property type="molecule type" value="Genomic_DNA"/>
</dbReference>
<dbReference type="InterPro" id="IPR046342">
    <property type="entry name" value="CBS_dom_sf"/>
</dbReference>
<keyword evidence="3" id="KW-1133">Transmembrane helix</keyword>
<feature type="domain" description="CBS" evidence="4">
    <location>
        <begin position="556"/>
        <end position="614"/>
    </location>
</feature>
<dbReference type="Proteomes" id="UP000266841">
    <property type="component" value="Unassembled WGS sequence"/>
</dbReference>
<feature type="domain" description="CBS" evidence="4">
    <location>
        <begin position="796"/>
        <end position="854"/>
    </location>
</feature>
<name>K0SL31_THAOC</name>
<organism evidence="5 6">
    <name type="scientific">Thalassiosira oceanica</name>
    <name type="common">Marine diatom</name>
    <dbReference type="NCBI Taxonomy" id="159749"/>
    <lineage>
        <taxon>Eukaryota</taxon>
        <taxon>Sar</taxon>
        <taxon>Stramenopiles</taxon>
        <taxon>Ochrophyta</taxon>
        <taxon>Bacillariophyta</taxon>
        <taxon>Coscinodiscophyceae</taxon>
        <taxon>Thalassiosirophycidae</taxon>
        <taxon>Thalassiosirales</taxon>
        <taxon>Thalassiosiraceae</taxon>
        <taxon>Thalassiosira</taxon>
    </lineage>
</organism>
<dbReference type="PROSITE" id="PS51371">
    <property type="entry name" value="CBS"/>
    <property type="match status" value="7"/>
</dbReference>
<keyword evidence="2" id="KW-0129">CBS domain</keyword>
<evidence type="ECO:0000313" key="5">
    <source>
        <dbReference type="EMBL" id="EJK66050.1"/>
    </source>
</evidence>
<keyword evidence="1" id="KW-0677">Repeat</keyword>
<dbReference type="CDD" id="cd17781">
    <property type="entry name" value="CBS_pair_MUG70_1"/>
    <property type="match status" value="1"/>
</dbReference>
<evidence type="ECO:0000256" key="3">
    <source>
        <dbReference type="SAM" id="Phobius"/>
    </source>
</evidence>
<evidence type="ECO:0000313" key="6">
    <source>
        <dbReference type="Proteomes" id="UP000266841"/>
    </source>
</evidence>
<dbReference type="PANTHER" id="PTHR48108">
    <property type="entry name" value="CBS DOMAIN-CONTAINING PROTEIN CBSX2, CHLOROPLASTIC"/>
    <property type="match status" value="1"/>
</dbReference>
<dbReference type="SUPFAM" id="SSF54631">
    <property type="entry name" value="CBS-domain pair"/>
    <property type="match status" value="5"/>
</dbReference>
<feature type="domain" description="CBS" evidence="4">
    <location>
        <begin position="284"/>
        <end position="340"/>
    </location>
</feature>
<dbReference type="eggNOG" id="ENOG502QVK2">
    <property type="taxonomic scope" value="Eukaryota"/>
</dbReference>
<dbReference type="OrthoDB" id="44675at2759"/>
<keyword evidence="3" id="KW-0472">Membrane</keyword>
<sequence>RSQEKGSNAAEEALKASLGSAGGAQAAALQQLLGPLLSQAFSGQSSPTLRSVLAGKPSTIVEPTTSIQATGCLMAEARKAALVVDKGRLVGIFGFKDMMTRAIAKEKPLEMTPVSQVMTPNPESVSPDTTVLEALQIMHDNRFLTLPVCESNGSVVGIVDVMDCVYASGGAEGWKSIFASAIDCDDTASVNSFQSGSVQRTVRSSKSTPKDVSVSKLRPKAPMVSPSTDTVLAVTQMLASKRGDAAIITDTNGGLAGIITDTDVTRRVVAKELHPSTTHVSDVMTANPSCVSMSSSATDAMLTMIDNRFRHLPVTDDSGAVVGVLDIAKCLTDAISKLERSQEKGSNAAEEALKASLGSAGGAQAAALQQLLGPLLSQAFSGQSSPTLRSVLAGKPSTIVEPTTSIQATGCLMAEARKAALVVDKGRLVGIFGFKDMMTRAIAKEKPLEMTPVSQVMTPNPESVSPDTTVLEALQIMHDNRFLTLPVCESNGSVVGIVDVMDCVYASGGAEGWKSIFASALDCDDTADSASVYSHRSAAKSTNIGRKKDERPVSKLRPRKPVLIDNSASVLSVTKTLASKRGDAAIITDSNGGLAGIITDTDVTRRVVAKQLPAKSTNVSNVMTVNPTCVSMNHSAMDALVTMVENRFRHLPVTDDNGAVVGVLDIAKCLTDAISKLERAQDKSGSGAEETAKQVANLSAGDHAAALQALLAPLLAQALGGNSSPTLRSVLAGKPSTIVSPNSTLQTVGLMMAEARKSALIVDGTQLVGIFGFKDMMTRVIAEELPLDTTFVSQVMTPNPESVLPDTTVLEALQLMHDNRFLTLPVCEENGQVVGLVDVMDCVYASGGAEGWKSLFSSALDEDDVSSVFSADDDDTRKRPVVMVRSHPNNIPSHVNVGEETGENFSVGESLTQGNLASTMGSPKSSRLDLVAYKIVDSDGNTYVIRAGKTIQSIIKALEGKVSDFEPSTTIFKYEDEDGDEILVKSDECVEEAARASSTAGNKNVKLMMKRQVGGSGSNALFLAAGGAGLAAALAIACAVLMKKK</sequence>
<dbReference type="AlphaFoldDB" id="K0SL31"/>
<keyword evidence="3" id="KW-0812">Transmembrane</keyword>
<evidence type="ECO:0000256" key="1">
    <source>
        <dbReference type="ARBA" id="ARBA00022737"/>
    </source>
</evidence>
<dbReference type="PANTHER" id="PTHR48108:SF26">
    <property type="entry name" value="CBS DOMAIN-CONTAINING PROTEIN DDB_G0289609"/>
    <property type="match status" value="1"/>
</dbReference>
<evidence type="ECO:0000256" key="2">
    <source>
        <dbReference type="PROSITE-ProRule" id="PRU00703"/>
    </source>
</evidence>
<feature type="domain" description="CBS" evidence="4">
    <location>
        <begin position="118"/>
        <end position="176"/>
    </location>
</feature>
<dbReference type="Pfam" id="PF00571">
    <property type="entry name" value="CBS"/>
    <property type="match status" value="9"/>
</dbReference>
<proteinExistence type="predicted"/>
<keyword evidence="6" id="KW-1185">Reference proteome</keyword>
<feature type="domain" description="CBS" evidence="4">
    <location>
        <begin position="623"/>
        <end position="679"/>
    </location>
</feature>
<reference evidence="5 6" key="1">
    <citation type="journal article" date="2012" name="Genome Biol.">
        <title>Genome and low-iron response of an oceanic diatom adapted to chronic iron limitation.</title>
        <authorList>
            <person name="Lommer M."/>
            <person name="Specht M."/>
            <person name="Roy A.S."/>
            <person name="Kraemer L."/>
            <person name="Andreson R."/>
            <person name="Gutowska M.A."/>
            <person name="Wolf J."/>
            <person name="Bergner S.V."/>
            <person name="Schilhabel M.B."/>
            <person name="Klostermeier U.C."/>
            <person name="Beiko R.G."/>
            <person name="Rosenstiel P."/>
            <person name="Hippler M."/>
            <person name="Laroche J."/>
        </authorList>
    </citation>
    <scope>NUCLEOTIDE SEQUENCE [LARGE SCALE GENOMIC DNA]</scope>
    <source>
        <strain evidence="5 6">CCMP1005</strain>
    </source>
</reference>
<gene>
    <name evidence="5" type="ORF">THAOC_13058</name>
</gene>
<accession>K0SL31</accession>
<dbReference type="CDD" id="cd05992">
    <property type="entry name" value="PB1"/>
    <property type="match status" value="1"/>
</dbReference>